<organism evidence="1 2">
    <name type="scientific">Streptomyces chiangmaiensis</name>
    <dbReference type="NCBI Taxonomy" id="766497"/>
    <lineage>
        <taxon>Bacteria</taxon>
        <taxon>Bacillati</taxon>
        <taxon>Actinomycetota</taxon>
        <taxon>Actinomycetes</taxon>
        <taxon>Kitasatosporales</taxon>
        <taxon>Streptomycetaceae</taxon>
        <taxon>Streptomyces</taxon>
    </lineage>
</organism>
<dbReference type="EMBL" id="JAYWVC010000054">
    <property type="protein sequence ID" value="MED7823811.1"/>
    <property type="molecule type" value="Genomic_DNA"/>
</dbReference>
<evidence type="ECO:0000313" key="2">
    <source>
        <dbReference type="Proteomes" id="UP001333996"/>
    </source>
</evidence>
<gene>
    <name evidence="1" type="ORF">VXC91_17950</name>
</gene>
<accession>A0ABU7FI62</accession>
<comment type="caution">
    <text evidence="1">The sequence shown here is derived from an EMBL/GenBank/DDBJ whole genome shotgun (WGS) entry which is preliminary data.</text>
</comment>
<sequence>MSYRLPDGRPLVVKHIRAVRLLTTCADCRFNISTDCEEGYYGVRLYRDTQSRFHVGVCIQRMDLCQPVEEFVVGDACDEVVRLRESDLRDMTA</sequence>
<reference evidence="1" key="1">
    <citation type="submission" date="2024-01" db="EMBL/GenBank/DDBJ databases">
        <title>First draft genome sequence data of TA4-1, the type strain of Gram-positive actinobacterium Streptomyces chiangmaiensis.</title>
        <authorList>
            <person name="Yasawong M."/>
            <person name="Nantapong N."/>
        </authorList>
    </citation>
    <scope>NUCLEOTIDE SEQUENCE</scope>
    <source>
        <strain evidence="1">TA4-1</strain>
    </source>
</reference>
<proteinExistence type="predicted"/>
<name>A0ABU7FI62_9ACTN</name>
<dbReference type="Proteomes" id="UP001333996">
    <property type="component" value="Unassembled WGS sequence"/>
</dbReference>
<evidence type="ECO:0000313" key="1">
    <source>
        <dbReference type="EMBL" id="MED7823811.1"/>
    </source>
</evidence>
<keyword evidence="2" id="KW-1185">Reference proteome</keyword>
<dbReference type="RefSeq" id="WP_329508269.1">
    <property type="nucleotide sequence ID" value="NZ_BAAAYZ010000021.1"/>
</dbReference>
<protein>
    <submittedName>
        <fullName evidence="1">Uncharacterized protein</fullName>
    </submittedName>
</protein>